<feature type="signal peptide" evidence="2">
    <location>
        <begin position="1"/>
        <end position="31"/>
    </location>
</feature>
<comment type="similarity">
    <text evidence="1">Belongs to the UPF0065 (bug) family.</text>
</comment>
<dbReference type="Pfam" id="PF03401">
    <property type="entry name" value="TctC"/>
    <property type="match status" value="1"/>
</dbReference>
<evidence type="ECO:0000256" key="2">
    <source>
        <dbReference type="SAM" id="SignalP"/>
    </source>
</evidence>
<dbReference type="AlphaFoldDB" id="K2NKL5"/>
<dbReference type="STRING" id="721133.SAMN05216176_1247"/>
<sequence>MENNMRIPSVFSALGFGLALGTGAFMAPAAAQDFPSEPITLVVNWPAGGGMDRAGRLVAEYAKKHVDVPIAVINVDGAGGATGVRHVADAEPDGYTVGILGASIISSQYVNQNANAIDDIDYLAFFGPDPAALEVRSDLGVSSVEEFVAKLKEAPGSIKNGNDAPGGVSHIAAALLEAKTGVKLSKIPYQGYAPTVAAVVSGEVNAATLPVHQLIDQHKAGDVKILGVMSTERHFMAPDVPTFEELGIDLVAGDWRALYVPKGVPEERKALLEKMLVDTTNDPEFQAAAQKMGFVITPMGAAETTEFVRKSDAELYPILEEAGLVKVRKK</sequence>
<dbReference type="Gene3D" id="3.40.190.10">
    <property type="entry name" value="Periplasmic binding protein-like II"/>
    <property type="match status" value="1"/>
</dbReference>
<proteinExistence type="inferred from homology"/>
<dbReference type="SUPFAM" id="SSF53850">
    <property type="entry name" value="Periplasmic binding protein-like II"/>
    <property type="match status" value="1"/>
</dbReference>
<dbReference type="InterPro" id="IPR042100">
    <property type="entry name" value="Bug_dom1"/>
</dbReference>
<organism evidence="3 4">
    <name type="scientific">Nitratireductor indicus C115</name>
    <dbReference type="NCBI Taxonomy" id="1231190"/>
    <lineage>
        <taxon>Bacteria</taxon>
        <taxon>Pseudomonadati</taxon>
        <taxon>Pseudomonadota</taxon>
        <taxon>Alphaproteobacteria</taxon>
        <taxon>Hyphomicrobiales</taxon>
        <taxon>Phyllobacteriaceae</taxon>
        <taxon>Nitratireductor</taxon>
    </lineage>
</organism>
<reference evidence="3 4" key="1">
    <citation type="journal article" date="2012" name="J. Bacteriol.">
        <title>Genome Sequence of Nitratireductor indicus Type Strain C115.</title>
        <authorList>
            <person name="Lai Q."/>
            <person name="Li G."/>
            <person name="Yu Z."/>
            <person name="Shao Z."/>
        </authorList>
    </citation>
    <scope>NUCLEOTIDE SEQUENCE [LARGE SCALE GENOMIC DNA]</scope>
    <source>
        <strain evidence="3 4">C115</strain>
    </source>
</reference>
<dbReference type="eggNOG" id="COG3181">
    <property type="taxonomic scope" value="Bacteria"/>
</dbReference>
<keyword evidence="4" id="KW-1185">Reference proteome</keyword>
<dbReference type="EMBL" id="AMSI01000031">
    <property type="protein sequence ID" value="EKF39970.1"/>
    <property type="molecule type" value="Genomic_DNA"/>
</dbReference>
<evidence type="ECO:0000313" key="4">
    <source>
        <dbReference type="Proteomes" id="UP000007374"/>
    </source>
</evidence>
<dbReference type="Gene3D" id="3.40.190.150">
    <property type="entry name" value="Bordetella uptake gene, domain 1"/>
    <property type="match status" value="1"/>
</dbReference>
<dbReference type="PIRSF" id="PIRSF017082">
    <property type="entry name" value="YflP"/>
    <property type="match status" value="1"/>
</dbReference>
<name>K2NKL5_9HYPH</name>
<dbReference type="PANTHER" id="PTHR42928">
    <property type="entry name" value="TRICARBOXYLATE-BINDING PROTEIN"/>
    <property type="match status" value="1"/>
</dbReference>
<gene>
    <name evidence="3" type="ORF">NA8A_23232</name>
</gene>
<evidence type="ECO:0000256" key="1">
    <source>
        <dbReference type="ARBA" id="ARBA00006987"/>
    </source>
</evidence>
<dbReference type="InterPro" id="IPR005064">
    <property type="entry name" value="BUG"/>
</dbReference>
<dbReference type="PANTHER" id="PTHR42928:SF5">
    <property type="entry name" value="BLR1237 PROTEIN"/>
    <property type="match status" value="1"/>
</dbReference>
<evidence type="ECO:0000313" key="3">
    <source>
        <dbReference type="EMBL" id="EKF39970.1"/>
    </source>
</evidence>
<comment type="caution">
    <text evidence="3">The sequence shown here is derived from an EMBL/GenBank/DDBJ whole genome shotgun (WGS) entry which is preliminary data.</text>
</comment>
<dbReference type="Proteomes" id="UP000007374">
    <property type="component" value="Unassembled WGS sequence"/>
</dbReference>
<dbReference type="PATRIC" id="fig|1231190.3.peg.4786"/>
<accession>K2NKL5</accession>
<evidence type="ECO:0008006" key="5">
    <source>
        <dbReference type="Google" id="ProtNLM"/>
    </source>
</evidence>
<keyword evidence="2" id="KW-0732">Signal</keyword>
<dbReference type="CDD" id="cd07012">
    <property type="entry name" value="PBP2_Bug_TTT"/>
    <property type="match status" value="1"/>
</dbReference>
<feature type="chain" id="PRO_5003862346" description="Tripartite tricarboxylate transporter substrate binding protein" evidence="2">
    <location>
        <begin position="32"/>
        <end position="330"/>
    </location>
</feature>
<protein>
    <recommendedName>
        <fullName evidence="5">Tripartite tricarboxylate transporter substrate binding protein</fullName>
    </recommendedName>
</protein>